<protein>
    <recommendedName>
        <fullName evidence="3">UDENN domain-containing protein</fullName>
    </recommendedName>
</protein>
<dbReference type="GO" id="GO:0005085">
    <property type="term" value="F:guanyl-nucleotide exchange factor activity"/>
    <property type="evidence" value="ECO:0007669"/>
    <property type="project" value="InterPro"/>
</dbReference>
<evidence type="ECO:0000259" key="3">
    <source>
        <dbReference type="PROSITE" id="PS50211"/>
    </source>
</evidence>
<dbReference type="VEuPathDB" id="FungiDB:MGL_2576"/>
<dbReference type="OrthoDB" id="10265409at2759"/>
<feature type="compositionally biased region" description="Low complexity" evidence="2">
    <location>
        <begin position="118"/>
        <end position="137"/>
    </location>
</feature>
<sequence length="681" mass="76155">MSGIAREDGDMSLLTLSEEASASMQLEPVTGTSLAMLQRWMLSLACVNFDLELGPDVEFMYPPLEISKEEKDNIAFSSFPDTSVFSDGNLTFSWRVREVPLVFSAERAPHIPDKPTSHRPSSSLSASSSSRHASSSSARRRSLSARQSMSRRISWLRGRPNTVPAKSPSDTSTASHAASSSSSSSSPTFPTSSSKSMHSHSRSTSYLYGYTFFLQRRDPSVRRGYFQKSLVILTHLPYVGLFLQLIGRVGPAFFELGLPVLESFVHEVMQWPAPEPGATIQLSALGTLLHASLPHGNEAQNGDGIRDGTDAEHPILASVPPTGLVHVFYELLPDLWRLWECMLTAEPVLIVGHDPRTTSEAVWHLMDLIRPVSLAGDFRPYFHIHDYDLRAFVGRPTPPPGVVLGTTNPFFLQTCSHWPHIVQLGRRHDEMHGRLVSNQTVRVTSTSKRRISKDQALIKQLMVWRSSPDQFAHANVVLRRYFADLTERFLAPLHQHLATLIPASFDLSSPAEAPRIKPFHRETFLQWLKAHPGPLKMRQRSLLPASVLRQSLYADFLESPNFAIWLHERVEAAQEEQRRRRVSALAIGDVVAFGRTRTEIESVDLYLRLRDELQAMDEALARPTLLTTGPSERWRASVPASGDKCVPAAQSRSMKAQRARLAEQMERLLSTLPHDLRVGLP</sequence>
<feature type="domain" description="UDENN" evidence="3">
    <location>
        <begin position="131"/>
        <end position="567"/>
    </location>
</feature>
<dbReference type="PROSITE" id="PS50211">
    <property type="entry name" value="DENN"/>
    <property type="match status" value="1"/>
</dbReference>
<keyword evidence="5" id="KW-1185">Reference proteome</keyword>
<proteinExistence type="inferred from homology"/>
<dbReference type="OMA" id="CIPSRVD"/>
<gene>
    <name evidence="4" type="ORF">MGL_2576</name>
</gene>
<dbReference type="AlphaFoldDB" id="A8Q4M5"/>
<dbReference type="PANTHER" id="PTHR13677:SF0">
    <property type="entry name" value="LD41638P"/>
    <property type="match status" value="1"/>
</dbReference>
<dbReference type="InterPro" id="IPR024224">
    <property type="entry name" value="DENND6"/>
</dbReference>
<dbReference type="PANTHER" id="PTHR13677">
    <property type="entry name" value="LD41638P"/>
    <property type="match status" value="1"/>
</dbReference>
<comment type="caution">
    <text evidence="4">The sequence shown here is derived from an EMBL/GenBank/DDBJ whole genome shotgun (WGS) entry which is preliminary data.</text>
</comment>
<dbReference type="InterPro" id="IPR037516">
    <property type="entry name" value="Tripartite_DENN"/>
</dbReference>
<dbReference type="RefSeq" id="XP_001730194.1">
    <property type="nucleotide sequence ID" value="XM_001730142.1"/>
</dbReference>
<feature type="compositionally biased region" description="Low complexity" evidence="2">
    <location>
        <begin position="167"/>
        <end position="196"/>
    </location>
</feature>
<accession>A8Q4M5</accession>
<dbReference type="GeneID" id="5854501"/>
<feature type="region of interest" description="Disordered" evidence="2">
    <location>
        <begin position="107"/>
        <end position="200"/>
    </location>
</feature>
<evidence type="ECO:0000256" key="2">
    <source>
        <dbReference type="SAM" id="MobiDB-lite"/>
    </source>
</evidence>
<dbReference type="Proteomes" id="UP000008837">
    <property type="component" value="Unassembled WGS sequence"/>
</dbReference>
<evidence type="ECO:0000256" key="1">
    <source>
        <dbReference type="ARBA" id="ARBA00007159"/>
    </source>
</evidence>
<dbReference type="InParanoid" id="A8Q4M5"/>
<reference evidence="4 5" key="1">
    <citation type="journal article" date="2007" name="Proc. Natl. Acad. Sci. U.S.A.">
        <title>Dandruff-associated Malassezia genomes reveal convergent and divergent virulence traits shared with plant and human fungal pathogens.</title>
        <authorList>
            <person name="Xu J."/>
            <person name="Saunders C.W."/>
            <person name="Hu P."/>
            <person name="Grant R.A."/>
            <person name="Boekhout T."/>
            <person name="Kuramae E.E."/>
            <person name="Kronstad J.W."/>
            <person name="Deangelis Y.M."/>
            <person name="Reeder N.L."/>
            <person name="Johnstone K.R."/>
            <person name="Leland M."/>
            <person name="Fieno A.M."/>
            <person name="Begley W.M."/>
            <person name="Sun Y."/>
            <person name="Lacey M.P."/>
            <person name="Chaudhary T."/>
            <person name="Keough T."/>
            <person name="Chu L."/>
            <person name="Sears R."/>
            <person name="Yuan B."/>
            <person name="Dawson T.L.Jr."/>
        </authorList>
    </citation>
    <scope>NUCLEOTIDE SEQUENCE [LARGE SCALE GENOMIC DNA]</scope>
    <source>
        <strain evidence="5">ATCC MYA-4612 / CBS 7966</strain>
    </source>
</reference>
<dbReference type="GO" id="GO:0055037">
    <property type="term" value="C:recycling endosome"/>
    <property type="evidence" value="ECO:0007669"/>
    <property type="project" value="TreeGrafter"/>
</dbReference>
<name>A8Q4M5_MALGO</name>
<evidence type="ECO:0000313" key="5">
    <source>
        <dbReference type="Proteomes" id="UP000008837"/>
    </source>
</evidence>
<organism evidence="4 5">
    <name type="scientific">Malassezia globosa (strain ATCC MYA-4612 / CBS 7966)</name>
    <name type="common">Dandruff-associated fungus</name>
    <dbReference type="NCBI Taxonomy" id="425265"/>
    <lineage>
        <taxon>Eukaryota</taxon>
        <taxon>Fungi</taxon>
        <taxon>Dikarya</taxon>
        <taxon>Basidiomycota</taxon>
        <taxon>Ustilaginomycotina</taxon>
        <taxon>Malasseziomycetes</taxon>
        <taxon>Malasseziales</taxon>
        <taxon>Malasseziaceae</taxon>
        <taxon>Malassezia</taxon>
    </lineage>
</organism>
<feature type="compositionally biased region" description="Basic and acidic residues" evidence="2">
    <location>
        <begin position="107"/>
        <end position="116"/>
    </location>
</feature>
<dbReference type="KEGG" id="mgl:MGL_2576"/>
<dbReference type="EMBL" id="AAYY01000009">
    <property type="protein sequence ID" value="EDP42980.1"/>
    <property type="molecule type" value="Genomic_DNA"/>
</dbReference>
<comment type="similarity">
    <text evidence="1">Belongs to the DENND6 family.</text>
</comment>
<evidence type="ECO:0000313" key="4">
    <source>
        <dbReference type="EMBL" id="EDP42980.1"/>
    </source>
</evidence>